<dbReference type="Proteomes" id="UP000004994">
    <property type="component" value="Chromosome 7"/>
</dbReference>
<organism evidence="1">
    <name type="scientific">Solanum lycopersicum</name>
    <name type="common">Tomato</name>
    <name type="synonym">Lycopersicon esculentum</name>
    <dbReference type="NCBI Taxonomy" id="4081"/>
    <lineage>
        <taxon>Eukaryota</taxon>
        <taxon>Viridiplantae</taxon>
        <taxon>Streptophyta</taxon>
        <taxon>Embryophyta</taxon>
        <taxon>Tracheophyta</taxon>
        <taxon>Spermatophyta</taxon>
        <taxon>Magnoliopsida</taxon>
        <taxon>eudicotyledons</taxon>
        <taxon>Gunneridae</taxon>
        <taxon>Pentapetalae</taxon>
        <taxon>asterids</taxon>
        <taxon>lamiids</taxon>
        <taxon>Solanales</taxon>
        <taxon>Solanaceae</taxon>
        <taxon>Solanoideae</taxon>
        <taxon>Solaneae</taxon>
        <taxon>Solanum</taxon>
        <taxon>Solanum subgen. Lycopersicon</taxon>
    </lineage>
</organism>
<accession>A0A3Q7HZV1</accession>
<dbReference type="AlphaFoldDB" id="A0A3Q7HZV1"/>
<evidence type="ECO:0000313" key="2">
    <source>
        <dbReference type="Proteomes" id="UP000004994"/>
    </source>
</evidence>
<proteinExistence type="predicted"/>
<keyword evidence="2" id="KW-1185">Reference proteome</keyword>
<sequence>MVDPSRIPSLVISILCCNRYRGNRSITRHTNHINPATLHSHFITQYWFEQNHTDNMILIVLRVIIHLVSHEKEKNIRKEDVRVFIIFEKIIKVFFTVKLHIQGQNNVSAHRPEDLREQLSKARALAHQYRLPAPLLHWYLIFVNFTIIRKFIKSSNIKLVTENSSNATKTTAKLRSFLRGSNISDWLSSVLKSADPANIKPETLGWLINTKLVKDLPGIATQCPKKCPIPIHHNKPELRSVNGPEGLKINCNLLLFPIFSYDCSGIKHKPVWWNLIVEFKSLLSRCDCTQHRLTIHSTFDV</sequence>
<protein>
    <submittedName>
        <fullName evidence="1">Uncharacterized protein</fullName>
    </submittedName>
</protein>
<reference evidence="1" key="2">
    <citation type="submission" date="2019-01" db="UniProtKB">
        <authorList>
            <consortium name="EnsemblPlants"/>
        </authorList>
    </citation>
    <scope>IDENTIFICATION</scope>
    <source>
        <strain evidence="1">cv. Heinz 1706</strain>
    </source>
</reference>
<evidence type="ECO:0000313" key="1">
    <source>
        <dbReference type="EnsemblPlants" id="Solyc07g006140.3.1"/>
    </source>
</evidence>
<dbReference type="EnsemblPlants" id="Solyc07g006140.3.1">
    <property type="protein sequence ID" value="Solyc07g006140.3.1"/>
    <property type="gene ID" value="Solyc07g006140.3"/>
</dbReference>
<reference evidence="1" key="1">
    <citation type="journal article" date="2012" name="Nature">
        <title>The tomato genome sequence provides insights into fleshy fruit evolution.</title>
        <authorList>
            <consortium name="Tomato Genome Consortium"/>
        </authorList>
    </citation>
    <scope>NUCLEOTIDE SEQUENCE [LARGE SCALE GENOMIC DNA]</scope>
    <source>
        <strain evidence="1">cv. Heinz 1706</strain>
    </source>
</reference>
<name>A0A3Q7HZV1_SOLLC</name>
<dbReference type="Gramene" id="Solyc07g006140.3.1">
    <property type="protein sequence ID" value="Solyc07g006140.3.1"/>
    <property type="gene ID" value="Solyc07g006140.3"/>
</dbReference>
<dbReference type="InParanoid" id="A0A3Q7HZV1"/>